<dbReference type="InterPro" id="IPR011990">
    <property type="entry name" value="TPR-like_helical_dom_sf"/>
</dbReference>
<evidence type="ECO:0000313" key="1">
    <source>
        <dbReference type="EMBL" id="MFH7519322.1"/>
    </source>
</evidence>
<sequence>LRLTYARMLVEQNRMEDSMLQFSAHLQQYPYDDELRFSLALLCLEAKAWDEAAGNLEELIARVAHVDSPHLNLGRIHE</sequence>
<feature type="non-terminal residue" evidence="1">
    <location>
        <position position="1"/>
    </location>
</feature>
<name>A0ABW7NWQ8_9PSED</name>
<dbReference type="Proteomes" id="UP001610657">
    <property type="component" value="Unassembled WGS sequence"/>
</dbReference>
<evidence type="ECO:0000313" key="2">
    <source>
        <dbReference type="Proteomes" id="UP001610657"/>
    </source>
</evidence>
<dbReference type="Gene3D" id="1.25.40.10">
    <property type="entry name" value="Tetratricopeptide repeat domain"/>
    <property type="match status" value="1"/>
</dbReference>
<keyword evidence="2" id="KW-1185">Reference proteome</keyword>
<accession>A0ABW7NWQ8</accession>
<feature type="non-terminal residue" evidence="1">
    <location>
        <position position="78"/>
    </location>
</feature>
<reference evidence="1 2" key="1">
    <citation type="submission" date="2023-08" db="EMBL/GenBank/DDBJ databases">
        <title>Genomic and mutational analysis of Pseudomonas syringae pv. tagetis EB037 pathogenicity on sunflower.</title>
        <authorList>
            <person name="Maul J.E."/>
        </authorList>
    </citation>
    <scope>NUCLEOTIDE SEQUENCE [LARGE SCALE GENOMIC DNA]</scope>
    <source>
        <strain evidence="1 2">EB037_T1</strain>
    </source>
</reference>
<organism evidence="1 2">
    <name type="scientific">Pseudomonas syringae pv. tagetis</name>
    <dbReference type="NCBI Taxonomy" id="129140"/>
    <lineage>
        <taxon>Bacteria</taxon>
        <taxon>Pseudomonadati</taxon>
        <taxon>Pseudomonadota</taxon>
        <taxon>Gammaproteobacteria</taxon>
        <taxon>Pseudomonadales</taxon>
        <taxon>Pseudomonadaceae</taxon>
        <taxon>Pseudomonas</taxon>
    </lineage>
</organism>
<evidence type="ECO:0008006" key="3">
    <source>
        <dbReference type="Google" id="ProtNLM"/>
    </source>
</evidence>
<comment type="caution">
    <text evidence="1">The sequence shown here is derived from an EMBL/GenBank/DDBJ whole genome shotgun (WGS) entry which is preliminary data.</text>
</comment>
<protein>
    <recommendedName>
        <fullName evidence="3">Tetratricopeptide repeat protein</fullName>
    </recommendedName>
</protein>
<dbReference type="EMBL" id="JAVCQK010000706">
    <property type="protein sequence ID" value="MFH7519322.1"/>
    <property type="molecule type" value="Genomic_DNA"/>
</dbReference>
<proteinExistence type="predicted"/>
<gene>
    <name evidence="1" type="ORF">RA271_29990</name>
</gene>
<dbReference type="SUPFAM" id="SSF48452">
    <property type="entry name" value="TPR-like"/>
    <property type="match status" value="1"/>
</dbReference>